<evidence type="ECO:0000313" key="2">
    <source>
        <dbReference type="EMBL" id="CAI9722581.1"/>
    </source>
</evidence>
<dbReference type="Proteomes" id="UP001162480">
    <property type="component" value="Chromosome 5"/>
</dbReference>
<evidence type="ECO:0000256" key="1">
    <source>
        <dbReference type="SAM" id="MobiDB-lite"/>
    </source>
</evidence>
<keyword evidence="3" id="KW-1185">Reference proteome</keyword>
<dbReference type="SUPFAM" id="SSF46689">
    <property type="entry name" value="Homeodomain-like"/>
    <property type="match status" value="1"/>
</dbReference>
<feature type="compositionally biased region" description="Basic and acidic residues" evidence="1">
    <location>
        <begin position="63"/>
        <end position="87"/>
    </location>
</feature>
<proteinExistence type="predicted"/>
<protein>
    <submittedName>
        <fullName evidence="2">Nuclear localization sequence-binding protein-like</fullName>
    </submittedName>
</protein>
<dbReference type="EMBL" id="OX597818">
    <property type="protein sequence ID" value="CAI9722581.1"/>
    <property type="molecule type" value="Genomic_DNA"/>
</dbReference>
<sequence length="212" mass="23996">MPDTKTNDQETEVETPVVKKVDDKKPEVESEKNAEDGKTGDKKDGKDDSDKVNSSEQPDDSESNDKSESGAEDCNDNKEETNNKENDEKENEDETFAHMSNQESKRQRVCSLLKALVTPKEISRIVGVSIKTVYNVKNRMTMSKTITRMSGSGGMNKKRTKAFIKALKSKILKDSTKSMRKMAIELEVDNKTIRNAIKYDLRLKSQEYQNTC</sequence>
<dbReference type="Gene3D" id="1.10.10.60">
    <property type="entry name" value="Homeodomain-like"/>
    <property type="match status" value="1"/>
</dbReference>
<evidence type="ECO:0000313" key="3">
    <source>
        <dbReference type="Proteomes" id="UP001162480"/>
    </source>
</evidence>
<dbReference type="InterPro" id="IPR009057">
    <property type="entry name" value="Homeodomain-like_sf"/>
</dbReference>
<feature type="region of interest" description="Disordered" evidence="1">
    <location>
        <begin position="1"/>
        <end position="105"/>
    </location>
</feature>
<feature type="compositionally biased region" description="Basic and acidic residues" evidence="1">
    <location>
        <begin position="17"/>
        <end position="53"/>
    </location>
</feature>
<dbReference type="AlphaFoldDB" id="A0AA36AUK5"/>
<reference evidence="2" key="1">
    <citation type="submission" date="2023-08" db="EMBL/GenBank/DDBJ databases">
        <authorList>
            <person name="Alioto T."/>
            <person name="Alioto T."/>
            <person name="Gomez Garrido J."/>
        </authorList>
    </citation>
    <scope>NUCLEOTIDE SEQUENCE</scope>
</reference>
<accession>A0AA36AUK5</accession>
<gene>
    <name evidence="2" type="ORF">OCTVUL_1B004288</name>
</gene>
<organism evidence="2 3">
    <name type="scientific">Octopus vulgaris</name>
    <name type="common">Common octopus</name>
    <dbReference type="NCBI Taxonomy" id="6645"/>
    <lineage>
        <taxon>Eukaryota</taxon>
        <taxon>Metazoa</taxon>
        <taxon>Spiralia</taxon>
        <taxon>Lophotrochozoa</taxon>
        <taxon>Mollusca</taxon>
        <taxon>Cephalopoda</taxon>
        <taxon>Coleoidea</taxon>
        <taxon>Octopodiformes</taxon>
        <taxon>Octopoda</taxon>
        <taxon>Incirrata</taxon>
        <taxon>Octopodidae</taxon>
        <taxon>Octopus</taxon>
    </lineage>
</organism>
<name>A0AA36AUK5_OCTVU</name>